<reference evidence="4" key="2">
    <citation type="submission" date="2021-04" db="EMBL/GenBank/DDBJ databases">
        <authorList>
            <person name="Gilroy R."/>
        </authorList>
    </citation>
    <scope>NUCLEOTIDE SEQUENCE</scope>
    <source>
        <strain evidence="4">CHK183-1962</strain>
    </source>
</reference>
<dbReference type="InterPro" id="IPR029044">
    <property type="entry name" value="Nucleotide-diphossugar_trans"/>
</dbReference>
<dbReference type="Pfam" id="PF12804">
    <property type="entry name" value="NTP_transf_3"/>
    <property type="match status" value="1"/>
</dbReference>
<dbReference type="PANTHER" id="PTHR43584">
    <property type="entry name" value="NUCLEOTIDYL TRANSFERASE"/>
    <property type="match status" value="1"/>
</dbReference>
<organism evidence="4 5">
    <name type="scientific">Candidatus Fusicatenibacter merdavium</name>
    <dbReference type="NCBI Taxonomy" id="2838600"/>
    <lineage>
        <taxon>Bacteria</taxon>
        <taxon>Bacillati</taxon>
        <taxon>Bacillota</taxon>
        <taxon>Clostridia</taxon>
        <taxon>Lachnospirales</taxon>
        <taxon>Lachnospiraceae</taxon>
        <taxon>Fusicatenibacter</taxon>
    </lineage>
</organism>
<name>A0A9D1XGB8_9FIRM</name>
<reference evidence="4" key="1">
    <citation type="journal article" date="2021" name="PeerJ">
        <title>Extensive microbial diversity within the chicken gut microbiome revealed by metagenomics and culture.</title>
        <authorList>
            <person name="Gilroy R."/>
            <person name="Ravi A."/>
            <person name="Getino M."/>
            <person name="Pursley I."/>
            <person name="Horton D.L."/>
            <person name="Alikhan N.F."/>
            <person name="Baker D."/>
            <person name="Gharbi K."/>
            <person name="Hall N."/>
            <person name="Watson M."/>
            <person name="Adriaenssens E.M."/>
            <person name="Foster-Nyarko E."/>
            <person name="Jarju S."/>
            <person name="Secka A."/>
            <person name="Antonio M."/>
            <person name="Oren A."/>
            <person name="Chaudhuri R.R."/>
            <person name="La Ragione R."/>
            <person name="Hildebrand F."/>
            <person name="Pallen M.J."/>
        </authorList>
    </citation>
    <scope>NUCLEOTIDE SEQUENCE</scope>
    <source>
        <strain evidence="4">CHK183-1962</strain>
    </source>
</reference>
<dbReference type="EMBL" id="DXEK01000133">
    <property type="protein sequence ID" value="HIX77495.1"/>
    <property type="molecule type" value="Genomic_DNA"/>
</dbReference>
<evidence type="ECO:0000313" key="5">
    <source>
        <dbReference type="Proteomes" id="UP000886890"/>
    </source>
</evidence>
<evidence type="ECO:0000259" key="3">
    <source>
        <dbReference type="Pfam" id="PF12804"/>
    </source>
</evidence>
<evidence type="ECO:0000256" key="1">
    <source>
        <dbReference type="ARBA" id="ARBA00022679"/>
    </source>
</evidence>
<keyword evidence="2" id="KW-0548">Nucleotidyltransferase</keyword>
<dbReference type="InterPro" id="IPR050065">
    <property type="entry name" value="GlmU-like"/>
</dbReference>
<proteinExistence type="predicted"/>
<dbReference type="PIRSF" id="PIRSF037382">
    <property type="entry name" value="CCT_LicC"/>
    <property type="match status" value="1"/>
</dbReference>
<accession>A0A9D1XGB8</accession>
<sequence>MNQNTFLEHLKKKEYSKVEAYRVENAVILAAGFASRFAPLSYTTPKALLRVRGEILIERQISQLLAAGIPEIYIVTGYQQEKFQYLAEKYPVRLIYNPEYKTRNNHSSVYAAREVLGNSYICSADNYFTKNVFEPYLYRASYSALYADGPTEEYCLTTDADGRITDVVIGGHDSWYMLGHVYFDREFSRKFLSILEREYDLPETKDLLWEKIYMKHISELPMYIRRYPAGVIHEFDTLDDLCRFDPSWNAYRDSLQETFP</sequence>
<dbReference type="SUPFAM" id="SSF53448">
    <property type="entry name" value="Nucleotide-diphospho-sugar transferases"/>
    <property type="match status" value="1"/>
</dbReference>
<dbReference type="GO" id="GO:0016779">
    <property type="term" value="F:nucleotidyltransferase activity"/>
    <property type="evidence" value="ECO:0007669"/>
    <property type="project" value="UniProtKB-KW"/>
</dbReference>
<dbReference type="PANTHER" id="PTHR43584:SF5">
    <property type="entry name" value="PROTEIN LICC"/>
    <property type="match status" value="1"/>
</dbReference>
<comment type="caution">
    <text evidence="4">The sequence shown here is derived from an EMBL/GenBank/DDBJ whole genome shotgun (WGS) entry which is preliminary data.</text>
</comment>
<evidence type="ECO:0000313" key="4">
    <source>
        <dbReference type="EMBL" id="HIX77495.1"/>
    </source>
</evidence>
<gene>
    <name evidence="4" type="ORF">H9734_07870</name>
</gene>
<keyword evidence="1 4" id="KW-0808">Transferase</keyword>
<dbReference type="AlphaFoldDB" id="A0A9D1XGB8"/>
<dbReference type="CDD" id="cd02523">
    <property type="entry name" value="PC_cytidylyltransferase"/>
    <property type="match status" value="1"/>
</dbReference>
<dbReference type="InterPro" id="IPR025877">
    <property type="entry name" value="MobA-like_NTP_Trfase"/>
</dbReference>
<dbReference type="Proteomes" id="UP000886890">
    <property type="component" value="Unassembled WGS sequence"/>
</dbReference>
<feature type="domain" description="MobA-like NTP transferase" evidence="3">
    <location>
        <begin position="26"/>
        <end position="126"/>
    </location>
</feature>
<protein>
    <submittedName>
        <fullName evidence="4">NTP transferase domain-containing protein</fullName>
    </submittedName>
</protein>
<evidence type="ECO:0000256" key="2">
    <source>
        <dbReference type="ARBA" id="ARBA00022695"/>
    </source>
</evidence>
<dbReference type="InterPro" id="IPR017189">
    <property type="entry name" value="CTP-phospocholine_CTT"/>
</dbReference>
<dbReference type="Gene3D" id="3.90.550.10">
    <property type="entry name" value="Spore Coat Polysaccharide Biosynthesis Protein SpsA, Chain A"/>
    <property type="match status" value="1"/>
</dbReference>